<dbReference type="InterPro" id="IPR036890">
    <property type="entry name" value="HATPase_C_sf"/>
</dbReference>
<gene>
    <name evidence="2" type="ORF">CSA56_07665</name>
</gene>
<keyword evidence="2" id="KW-0418">Kinase</keyword>
<feature type="non-terminal residue" evidence="2">
    <location>
        <position position="52"/>
    </location>
</feature>
<dbReference type="GO" id="GO:0016301">
    <property type="term" value="F:kinase activity"/>
    <property type="evidence" value="ECO:0007669"/>
    <property type="project" value="UniProtKB-KW"/>
</dbReference>
<dbReference type="AlphaFoldDB" id="A0A2G6KFH2"/>
<protein>
    <submittedName>
        <fullName evidence="2">Hybrid sensor histidine kinase/response regulator</fullName>
    </submittedName>
</protein>
<sequence>MMTQVWITLIHNALQAMENQGTLIISVIQPEEASSSVSASGSGSGIPKDARE</sequence>
<reference evidence="2 3" key="1">
    <citation type="submission" date="2017-10" db="EMBL/GenBank/DDBJ databases">
        <title>Novel microbial diversity and functional potential in the marine mammal oral microbiome.</title>
        <authorList>
            <person name="Dudek N.K."/>
            <person name="Sun C.L."/>
            <person name="Burstein D."/>
            <person name="Kantor R.S."/>
            <person name="Aliaga Goltsman D.S."/>
            <person name="Bik E.M."/>
            <person name="Thomas B.C."/>
            <person name="Banfield J.F."/>
            <person name="Relman D.A."/>
        </authorList>
    </citation>
    <scope>NUCLEOTIDE SEQUENCE [LARGE SCALE GENOMIC DNA]</scope>
    <source>
        <strain evidence="2">DOLJORAL78_47_16</strain>
    </source>
</reference>
<keyword evidence="2" id="KW-0808">Transferase</keyword>
<dbReference type="EMBL" id="PDSK01000089">
    <property type="protein sequence ID" value="PIE34411.1"/>
    <property type="molecule type" value="Genomic_DNA"/>
</dbReference>
<dbReference type="SUPFAM" id="SSF55874">
    <property type="entry name" value="ATPase domain of HSP90 chaperone/DNA topoisomerase II/histidine kinase"/>
    <property type="match status" value="1"/>
</dbReference>
<dbReference type="Proteomes" id="UP000230821">
    <property type="component" value="Unassembled WGS sequence"/>
</dbReference>
<feature type="region of interest" description="Disordered" evidence="1">
    <location>
        <begin position="31"/>
        <end position="52"/>
    </location>
</feature>
<organism evidence="2 3">
    <name type="scientific">candidate division KSB3 bacterium</name>
    <dbReference type="NCBI Taxonomy" id="2044937"/>
    <lineage>
        <taxon>Bacteria</taxon>
        <taxon>candidate division KSB3</taxon>
    </lineage>
</organism>
<name>A0A2G6KFH2_9BACT</name>
<proteinExistence type="predicted"/>
<dbReference type="Gene3D" id="3.30.565.10">
    <property type="entry name" value="Histidine kinase-like ATPase, C-terminal domain"/>
    <property type="match status" value="1"/>
</dbReference>
<comment type="caution">
    <text evidence="2">The sequence shown here is derived from an EMBL/GenBank/DDBJ whole genome shotgun (WGS) entry which is preliminary data.</text>
</comment>
<evidence type="ECO:0000256" key="1">
    <source>
        <dbReference type="SAM" id="MobiDB-lite"/>
    </source>
</evidence>
<accession>A0A2G6KFH2</accession>
<evidence type="ECO:0000313" key="2">
    <source>
        <dbReference type="EMBL" id="PIE34411.1"/>
    </source>
</evidence>
<evidence type="ECO:0000313" key="3">
    <source>
        <dbReference type="Proteomes" id="UP000230821"/>
    </source>
</evidence>